<dbReference type="PANTHER" id="PTHR37540">
    <property type="entry name" value="TRANSCRIPTION FACTOR (ACR-2), PUTATIVE-RELATED-RELATED"/>
    <property type="match status" value="1"/>
</dbReference>
<evidence type="ECO:0000313" key="1">
    <source>
        <dbReference type="EMBL" id="ORY02280.1"/>
    </source>
</evidence>
<reference evidence="1 2" key="1">
    <citation type="submission" date="2016-07" db="EMBL/GenBank/DDBJ databases">
        <title>Pervasive Adenine N6-methylation of Active Genes in Fungi.</title>
        <authorList>
            <consortium name="DOE Joint Genome Institute"/>
            <person name="Mondo S.J."/>
            <person name="Dannebaum R.O."/>
            <person name="Kuo R.C."/>
            <person name="Labutti K."/>
            <person name="Haridas S."/>
            <person name="Kuo A."/>
            <person name="Salamov A."/>
            <person name="Ahrendt S.R."/>
            <person name="Lipzen A."/>
            <person name="Sullivan W."/>
            <person name="Andreopoulos W.B."/>
            <person name="Clum A."/>
            <person name="Lindquist E."/>
            <person name="Daum C."/>
            <person name="Ramamoorthy G.K."/>
            <person name="Gryganskyi A."/>
            <person name="Culley D."/>
            <person name="Magnuson J.K."/>
            <person name="James T.Y."/>
            <person name="O'Malley M.A."/>
            <person name="Stajich J.E."/>
            <person name="Spatafora J.W."/>
            <person name="Visel A."/>
            <person name="Grigoriev I.V."/>
        </authorList>
    </citation>
    <scope>NUCLEOTIDE SEQUENCE [LARGE SCALE GENOMIC DNA]</scope>
    <source>
        <strain evidence="1 2">CBS 115471</strain>
    </source>
</reference>
<proteinExistence type="predicted"/>
<dbReference type="Proteomes" id="UP000193144">
    <property type="component" value="Unassembled WGS sequence"/>
</dbReference>
<comment type="caution">
    <text evidence="1">The sequence shown here is derived from an EMBL/GenBank/DDBJ whole genome shotgun (WGS) entry which is preliminary data.</text>
</comment>
<dbReference type="EMBL" id="MCFA01000159">
    <property type="protein sequence ID" value="ORY02280.1"/>
    <property type="molecule type" value="Genomic_DNA"/>
</dbReference>
<dbReference type="Pfam" id="PF11951">
    <property type="entry name" value="Fungal_trans_2"/>
    <property type="match status" value="1"/>
</dbReference>
<dbReference type="OrthoDB" id="4159781at2759"/>
<sequence>MMLSFIPTSRPDGKTGDAEMRRTVRKEAMKAHRRKERIARVMEFRRKKEAEGEVLEIEIPASVTGSRIGSGTGTRGNGHRRDRQGYGGGAWGEVGVEGGNECQLLACVGAHVVSGIDMHGSASGSTPARDLAMGWCLELGGGALDPFGVTTLREGWRGPDLFQHFVHKTAKKLQPVGYDLVRVVVSHALEDPVLLSAILFHAALHADSKSGNLWSPVTLYHRGEALKGLNRRLQRPQDEDVCSDSTLAAVGYMSATGDVTGEFTGDRAHLQALQTMVKMRGGLDKLGWNGALALLLSVGDILNATISFSRPSLSPPTISPYNPFPFNTPPSLLSPPPTSHTPKSFCEEILVLTSAIRELSAIQASLHARRSPPTCSIVSFMNLCAALEYRLLGISIPLGDMPDSTVEVLVHEAARSSLCICMNFAFRDLGTKSPLFIRLQQQLRPAIGFAEQRLERGLEREDEDEGGDGEKVMRLRKMRLWVLWVGALVGITEEWCGPRIVEMMRGLGMWTWEEVLECLEEFVWCGKMSESLAVKHMWDRVEYRILVSPV</sequence>
<protein>
    <submittedName>
        <fullName evidence="1">Uncharacterized protein</fullName>
    </submittedName>
</protein>
<keyword evidence="2" id="KW-1185">Reference proteome</keyword>
<organism evidence="1 2">
    <name type="scientific">Clohesyomyces aquaticus</name>
    <dbReference type="NCBI Taxonomy" id="1231657"/>
    <lineage>
        <taxon>Eukaryota</taxon>
        <taxon>Fungi</taxon>
        <taxon>Dikarya</taxon>
        <taxon>Ascomycota</taxon>
        <taxon>Pezizomycotina</taxon>
        <taxon>Dothideomycetes</taxon>
        <taxon>Pleosporomycetidae</taxon>
        <taxon>Pleosporales</taxon>
        <taxon>Lindgomycetaceae</taxon>
        <taxon>Clohesyomyces</taxon>
    </lineage>
</organism>
<dbReference type="InterPro" id="IPR021858">
    <property type="entry name" value="Fun_TF"/>
</dbReference>
<name>A0A1Y1YW69_9PLEO</name>
<gene>
    <name evidence="1" type="ORF">BCR34DRAFT_574320</name>
</gene>
<dbReference type="AlphaFoldDB" id="A0A1Y1YW69"/>
<evidence type="ECO:0000313" key="2">
    <source>
        <dbReference type="Proteomes" id="UP000193144"/>
    </source>
</evidence>
<accession>A0A1Y1YW69</accession>
<dbReference type="STRING" id="1231657.A0A1Y1YW69"/>
<dbReference type="PANTHER" id="PTHR37540:SF5">
    <property type="entry name" value="TRANSCRIPTION FACTOR DOMAIN-CONTAINING PROTEIN"/>
    <property type="match status" value="1"/>
</dbReference>